<evidence type="ECO:0000313" key="3">
    <source>
        <dbReference type="Proteomes" id="UP000242175"/>
    </source>
</evidence>
<keyword evidence="3" id="KW-1185">Reference proteome</keyword>
<feature type="signal peptide" evidence="1">
    <location>
        <begin position="1"/>
        <end position="17"/>
    </location>
</feature>
<feature type="chain" id="PRO_5012962568" description="DUF1318 domain-containing protein" evidence="1">
    <location>
        <begin position="18"/>
        <end position="105"/>
    </location>
</feature>
<dbReference type="EMBL" id="CP022356">
    <property type="protein sequence ID" value="ASK79459.1"/>
    <property type="molecule type" value="Genomic_DNA"/>
</dbReference>
<protein>
    <recommendedName>
        <fullName evidence="4">DUF1318 domain-containing protein</fullName>
    </recommendedName>
</protein>
<dbReference type="OrthoDB" id="9798130at2"/>
<evidence type="ECO:0000256" key="1">
    <source>
        <dbReference type="SAM" id="SignalP"/>
    </source>
</evidence>
<dbReference type="Proteomes" id="UP000242175">
    <property type="component" value="Chromosome small"/>
</dbReference>
<proteinExistence type="predicted"/>
<evidence type="ECO:0000313" key="2">
    <source>
        <dbReference type="EMBL" id="ASK79459.1"/>
    </source>
</evidence>
<sequence>MRIFAIILILFSLNVSALSLQQAKNQGLIGEMNNGYVGAVQANVPSSVKQLIKRTNDLRRQNFSKLAQQNNLSINQVASQFAQKAKQRLTRGQYYQSGNGSWTKK</sequence>
<evidence type="ECO:0008006" key="4">
    <source>
        <dbReference type="Google" id="ProtNLM"/>
    </source>
</evidence>
<accession>A0A220VGK5</accession>
<dbReference type="AlphaFoldDB" id="A0A220VGK5"/>
<name>A0A220VGK5_9GAMM</name>
<dbReference type="RefSeq" id="WP_089074367.1">
    <property type="nucleotide sequence ID" value="NZ_CBCSAM010000004.1"/>
</dbReference>
<keyword evidence="1" id="KW-0732">Signal</keyword>
<dbReference type="InterPro" id="IPR008309">
    <property type="entry name" value="YdbL"/>
</dbReference>
<dbReference type="PIRSF" id="PIRSF025560">
    <property type="entry name" value="UCP025560"/>
    <property type="match status" value="1"/>
</dbReference>
<dbReference type="KEGG" id="pmai:CF386_10390"/>
<gene>
    <name evidence="2" type="ORF">CF386_10390</name>
</gene>
<organism evidence="2 3">
    <name type="scientific">Paraphotobacterium marinum</name>
    <dbReference type="NCBI Taxonomy" id="1755811"/>
    <lineage>
        <taxon>Bacteria</taxon>
        <taxon>Pseudomonadati</taxon>
        <taxon>Pseudomonadota</taxon>
        <taxon>Gammaproteobacteria</taxon>
        <taxon>Vibrionales</taxon>
        <taxon>Vibrionaceae</taxon>
        <taxon>Paraphotobacterium</taxon>
    </lineage>
</organism>
<dbReference type="Pfam" id="PF07027">
    <property type="entry name" value="DUF1318"/>
    <property type="match status" value="1"/>
</dbReference>
<reference evidence="2 3" key="1">
    <citation type="journal article" date="2016" name="Int. J. Syst. Evol. Microbiol.">
        <title>Paraphotobacterium marinum gen. nov., sp. nov., a member of the family Vibrionaceae, isolated from surface seawater.</title>
        <authorList>
            <person name="Huang Z."/>
            <person name="Dong C."/>
            <person name="Shao Z."/>
        </authorList>
    </citation>
    <scope>NUCLEOTIDE SEQUENCE [LARGE SCALE GENOMIC DNA]</scope>
    <source>
        <strain evidence="2 3">NSCS20N07D</strain>
    </source>
</reference>